<dbReference type="Proteomes" id="UP000736787">
    <property type="component" value="Unassembled WGS sequence"/>
</dbReference>
<dbReference type="EMBL" id="RCML01000220">
    <property type="protein sequence ID" value="KAG2985044.1"/>
    <property type="molecule type" value="Genomic_DNA"/>
</dbReference>
<evidence type="ECO:0000313" key="1">
    <source>
        <dbReference type="EMBL" id="KAG2949054.1"/>
    </source>
</evidence>
<dbReference type="EMBL" id="RCMK01000098">
    <property type="protein sequence ID" value="KAG2949054.1"/>
    <property type="molecule type" value="Genomic_DNA"/>
</dbReference>
<evidence type="ECO:0000313" key="2">
    <source>
        <dbReference type="EMBL" id="KAG2985044.1"/>
    </source>
</evidence>
<dbReference type="VEuPathDB" id="FungiDB:PC110_g23192"/>
<dbReference type="Proteomes" id="UP000697107">
    <property type="component" value="Unassembled WGS sequence"/>
</dbReference>
<proteinExistence type="predicted"/>
<gene>
    <name evidence="1" type="ORF">PC117_g5550</name>
    <name evidence="2" type="ORF">PC118_g8537</name>
</gene>
<organism evidence="1 3">
    <name type="scientific">Phytophthora cactorum</name>
    <dbReference type="NCBI Taxonomy" id="29920"/>
    <lineage>
        <taxon>Eukaryota</taxon>
        <taxon>Sar</taxon>
        <taxon>Stramenopiles</taxon>
        <taxon>Oomycota</taxon>
        <taxon>Peronosporomycetes</taxon>
        <taxon>Peronosporales</taxon>
        <taxon>Peronosporaceae</taxon>
        <taxon>Phytophthora</taxon>
    </lineage>
</organism>
<reference evidence="1" key="1">
    <citation type="submission" date="2018-10" db="EMBL/GenBank/DDBJ databases">
        <title>Effector identification in a new, highly contiguous assembly of the strawberry crown rot pathogen Phytophthora cactorum.</title>
        <authorList>
            <person name="Armitage A.D."/>
            <person name="Nellist C.F."/>
            <person name="Bates H."/>
            <person name="Vickerstaff R.J."/>
            <person name="Harrison R.J."/>
        </authorList>
    </citation>
    <scope>NUCLEOTIDE SEQUENCE</scope>
    <source>
        <strain evidence="1">4040</strain>
        <strain evidence="2">P415</strain>
    </source>
</reference>
<evidence type="ECO:0000313" key="3">
    <source>
        <dbReference type="Proteomes" id="UP000736787"/>
    </source>
</evidence>
<sequence length="101" mass="11170">MLVTTAMNKITRVRLLNVQYAANLRRNPISYGLFEAKGGTRKTSDLLMSLLAENAAAVGQDVPTGPLMHFHRRHLNYDTIIRMAKDPASGVSLTDEVRANC</sequence>
<comment type="caution">
    <text evidence="1">The sequence shown here is derived from an EMBL/GenBank/DDBJ whole genome shotgun (WGS) entry which is preliminary data.</text>
</comment>
<dbReference type="AlphaFoldDB" id="A0A8T1E749"/>
<name>A0A8T1E749_9STRA</name>
<protein>
    <submittedName>
        <fullName evidence="1">Uncharacterized protein</fullName>
    </submittedName>
</protein>
<accession>A0A8T1E749</accession>